<dbReference type="PATRIC" id="fig|1123500.6.peg.1065"/>
<dbReference type="SMART" id="SM00028">
    <property type="entry name" value="TPR"/>
    <property type="match status" value="3"/>
</dbReference>
<dbReference type="Pfam" id="PF01381">
    <property type="entry name" value="HTH_3"/>
    <property type="match status" value="1"/>
</dbReference>
<dbReference type="AlphaFoldDB" id="A0A0R2FTL8"/>
<gene>
    <name evidence="3" type="ORF">IV68_GL001061</name>
</gene>
<dbReference type="STRING" id="1123500.GCA_000420365_00940"/>
<dbReference type="GO" id="GO:0003677">
    <property type="term" value="F:DNA binding"/>
    <property type="evidence" value="ECO:0007669"/>
    <property type="project" value="InterPro"/>
</dbReference>
<dbReference type="SMART" id="SM00530">
    <property type="entry name" value="HTH_XRE"/>
    <property type="match status" value="1"/>
</dbReference>
<reference evidence="3 4" key="1">
    <citation type="journal article" date="2015" name="Genome Announc.">
        <title>Expanding the biotechnology potential of lactobacilli through comparative genomics of 213 strains and associated genera.</title>
        <authorList>
            <person name="Sun Z."/>
            <person name="Harris H.M."/>
            <person name="McCann A."/>
            <person name="Guo C."/>
            <person name="Argimon S."/>
            <person name="Zhang W."/>
            <person name="Yang X."/>
            <person name="Jeffery I.B."/>
            <person name="Cooney J.C."/>
            <person name="Kagawa T.F."/>
            <person name="Liu W."/>
            <person name="Song Y."/>
            <person name="Salvetti E."/>
            <person name="Wrobel A."/>
            <person name="Rasinkangas P."/>
            <person name="Parkhill J."/>
            <person name="Rea M.C."/>
            <person name="O'Sullivan O."/>
            <person name="Ritari J."/>
            <person name="Douillard F.P."/>
            <person name="Paul Ross R."/>
            <person name="Yang R."/>
            <person name="Briner A.E."/>
            <person name="Felis G.E."/>
            <person name="de Vos W.M."/>
            <person name="Barrangou R."/>
            <person name="Klaenhammer T.R."/>
            <person name="Caufield P.W."/>
            <person name="Cui Y."/>
            <person name="Zhang H."/>
            <person name="O'Toole P.W."/>
        </authorList>
    </citation>
    <scope>NUCLEOTIDE SEQUENCE [LARGE SCALE GENOMIC DNA]</scope>
    <source>
        <strain evidence="3 4">DSM 20190</strain>
    </source>
</reference>
<dbReference type="CDD" id="cd00093">
    <property type="entry name" value="HTH_XRE"/>
    <property type="match status" value="1"/>
</dbReference>
<dbReference type="EMBL" id="JQAX01000003">
    <property type="protein sequence ID" value="KRN31801.1"/>
    <property type="molecule type" value="Genomic_DNA"/>
</dbReference>
<comment type="caution">
    <text evidence="3">The sequence shown here is derived from an EMBL/GenBank/DDBJ whole genome shotgun (WGS) entry which is preliminary data.</text>
</comment>
<dbReference type="InterPro" id="IPR011990">
    <property type="entry name" value="TPR-like_helical_dom_sf"/>
</dbReference>
<organism evidence="3 4">
    <name type="scientific">Weissella halotolerans DSM 20190</name>
    <dbReference type="NCBI Taxonomy" id="1123500"/>
    <lineage>
        <taxon>Bacteria</taxon>
        <taxon>Bacillati</taxon>
        <taxon>Bacillota</taxon>
        <taxon>Bacilli</taxon>
        <taxon>Lactobacillales</taxon>
        <taxon>Lactobacillaceae</taxon>
        <taxon>Weissella</taxon>
    </lineage>
</organism>
<dbReference type="Proteomes" id="UP000051296">
    <property type="component" value="Unassembled WGS sequence"/>
</dbReference>
<dbReference type="InterPro" id="IPR010982">
    <property type="entry name" value="Lambda_DNA-bd_dom_sf"/>
</dbReference>
<dbReference type="InterPro" id="IPR019734">
    <property type="entry name" value="TPR_rpt"/>
</dbReference>
<evidence type="ECO:0000259" key="2">
    <source>
        <dbReference type="PROSITE" id="PS50943"/>
    </source>
</evidence>
<dbReference type="PROSITE" id="PS50943">
    <property type="entry name" value="HTH_CROC1"/>
    <property type="match status" value="1"/>
</dbReference>
<dbReference type="RefSeq" id="WP_022791696.1">
    <property type="nucleotide sequence ID" value="NZ_ATUU01000003.1"/>
</dbReference>
<name>A0A0R2FTL8_9LACO</name>
<feature type="domain" description="HTH cro/C1-type" evidence="2">
    <location>
        <begin position="8"/>
        <end position="61"/>
    </location>
</feature>
<dbReference type="InterPro" id="IPR001387">
    <property type="entry name" value="Cro/C1-type_HTH"/>
</dbReference>
<dbReference type="SUPFAM" id="SSF48452">
    <property type="entry name" value="TPR-like"/>
    <property type="match status" value="1"/>
</dbReference>
<dbReference type="Gene3D" id="1.25.40.10">
    <property type="entry name" value="Tetratricopeptide repeat domain"/>
    <property type="match status" value="1"/>
</dbReference>
<dbReference type="PROSITE" id="PS50005">
    <property type="entry name" value="TPR"/>
    <property type="match status" value="1"/>
</dbReference>
<dbReference type="InParanoid" id="A0A0R2FTL8"/>
<accession>A0A0R2FTL8</accession>
<keyword evidence="4" id="KW-1185">Reference proteome</keyword>
<evidence type="ECO:0000313" key="4">
    <source>
        <dbReference type="Proteomes" id="UP000051296"/>
    </source>
</evidence>
<dbReference type="OrthoDB" id="1150409at2"/>
<protein>
    <recommendedName>
        <fullName evidence="2">HTH cro/C1-type domain-containing protein</fullName>
    </recommendedName>
</protein>
<proteinExistence type="predicted"/>
<evidence type="ECO:0000256" key="1">
    <source>
        <dbReference type="PROSITE-ProRule" id="PRU00339"/>
    </source>
</evidence>
<sequence length="285" mass="32592">MIVNGKLLRQRREQLGVSQGQLAEGICHQSLVSRLEKSNHITSMTILQNICARLQINVSTVVTLKDQEHMPLNVIRELINSNELLRADAYLQSKRFKRQLPEFALPEYHLLKGKIALGLERFAEAMQHLQLALGDVGHHQHQLLIEIFTEMGATWLLQKEIVNATECLERAKAIIRSLSDAQVETMKVVIAHTYRRQAELYVSVGNAKKSLHRIKEAMALLPADNVFHEMLALQQLRFQCAEILKSDDDKKEALVLAYAAAKFSKDQRLNDIVKNYQDVLWKQKI</sequence>
<dbReference type="SUPFAM" id="SSF47413">
    <property type="entry name" value="lambda repressor-like DNA-binding domains"/>
    <property type="match status" value="1"/>
</dbReference>
<keyword evidence="1" id="KW-0802">TPR repeat</keyword>
<evidence type="ECO:0000313" key="3">
    <source>
        <dbReference type="EMBL" id="KRN31801.1"/>
    </source>
</evidence>
<dbReference type="eggNOG" id="COG1396">
    <property type="taxonomic scope" value="Bacteria"/>
</dbReference>
<feature type="repeat" description="TPR" evidence="1">
    <location>
        <begin position="191"/>
        <end position="224"/>
    </location>
</feature>